<feature type="region of interest" description="Disordered" evidence="2">
    <location>
        <begin position="429"/>
        <end position="470"/>
    </location>
</feature>
<name>A0AAN6DQR2_9EURO</name>
<comment type="caution">
    <text evidence="4">The sequence shown here is derived from an EMBL/GenBank/DDBJ whole genome shotgun (WGS) entry which is preliminary data.</text>
</comment>
<dbReference type="InterPro" id="IPR009348">
    <property type="entry name" value="NPR2-like"/>
</dbReference>
<dbReference type="GO" id="GO:0005096">
    <property type="term" value="F:GTPase activator activity"/>
    <property type="evidence" value="ECO:0007669"/>
    <property type="project" value="TreeGrafter"/>
</dbReference>
<keyword evidence="3" id="KW-0812">Transmembrane</keyword>
<sequence length="519" mass="58098">MRLSAGTCRIPESLKLGSLRADTMSIKAIFYSKFDPQEGPKILHQVPEDSILTTSELAASNGPTSTSSSTPLLSFSTISRFLIPRQSLCGNLISLSPPPLTPNTPPTLVLSHPICLTSPHYPRNEFIFNFALVLGDPSTTDVTSYKSVVKKLAHLMRSLEEQSRFLSDDTAPPNSGKIYSLCEMLMEDLNNYCECMIPIDELNTLNIKLFPTLPNPASVMPWHVPLFTVRIETMVDENWDLTLLRIIPYINGVNSVKRIAMLADADVKLTKKCIKHLLFYGCVLLLDIFGFNAIYAPTAEFSNMITKDVEMQKECARYVNTAFAPSAQEEAIIDSATDRRTSGLTLATLQDEDIWPLTGKGDPIDGVGIVQLFANLRQGQTVREWYAQNTNMLANIDMRRFITFGVIKGFLYRVHRYAIRTNKATATHGYHAENGTEQLTKSMSSERNLTEESSRGKKKHFRDASGKGDSDRHLNARIIEFLDGSHCFDEICTELEISEKELIDRLKSRDIGEAVIICR</sequence>
<dbReference type="Pfam" id="PF06218">
    <property type="entry name" value="NPR2"/>
    <property type="match status" value="1"/>
</dbReference>
<dbReference type="EMBL" id="MU404361">
    <property type="protein sequence ID" value="KAI1609065.1"/>
    <property type="molecule type" value="Genomic_DNA"/>
</dbReference>
<dbReference type="AlphaFoldDB" id="A0AAN6DQR2"/>
<evidence type="ECO:0000256" key="3">
    <source>
        <dbReference type="SAM" id="Phobius"/>
    </source>
</evidence>
<accession>A0AAN6DQR2</accession>
<feature type="compositionally biased region" description="Polar residues" evidence="2">
    <location>
        <begin position="435"/>
        <end position="447"/>
    </location>
</feature>
<dbReference type="GO" id="GO:1990130">
    <property type="term" value="C:GATOR1 complex"/>
    <property type="evidence" value="ECO:0007669"/>
    <property type="project" value="TreeGrafter"/>
</dbReference>
<dbReference type="PANTHER" id="PTHR12991">
    <property type="entry name" value="NITROGEN PERMEASE REGULATOR 2/TUMOR SUPPRESSOR CANDIDATE 4"/>
    <property type="match status" value="1"/>
</dbReference>
<evidence type="ECO:0000313" key="5">
    <source>
        <dbReference type="Proteomes" id="UP001203852"/>
    </source>
</evidence>
<dbReference type="GO" id="GO:1904262">
    <property type="term" value="P:negative regulation of TORC1 signaling"/>
    <property type="evidence" value="ECO:0007669"/>
    <property type="project" value="TreeGrafter"/>
</dbReference>
<evidence type="ECO:0000256" key="1">
    <source>
        <dbReference type="ARBA" id="ARBA00008433"/>
    </source>
</evidence>
<protein>
    <submittedName>
        <fullName evidence="4">Nitrogen permease regulator 2</fullName>
    </submittedName>
</protein>
<dbReference type="GO" id="GO:0005774">
    <property type="term" value="C:vacuolar membrane"/>
    <property type="evidence" value="ECO:0007669"/>
    <property type="project" value="TreeGrafter"/>
</dbReference>
<feature type="transmembrane region" description="Helical" evidence="3">
    <location>
        <begin position="277"/>
        <end position="296"/>
    </location>
</feature>
<proteinExistence type="inferred from homology"/>
<evidence type="ECO:0000313" key="4">
    <source>
        <dbReference type="EMBL" id="KAI1609065.1"/>
    </source>
</evidence>
<gene>
    <name evidence="4" type="ORF">EDD36DRAFT_446949</name>
</gene>
<comment type="similarity">
    <text evidence="1">Belongs to the NPR2 family.</text>
</comment>
<keyword evidence="3" id="KW-0472">Membrane</keyword>
<evidence type="ECO:0000256" key="2">
    <source>
        <dbReference type="SAM" id="MobiDB-lite"/>
    </source>
</evidence>
<keyword evidence="5" id="KW-1185">Reference proteome</keyword>
<reference evidence="4" key="1">
    <citation type="journal article" date="2022" name="bioRxiv">
        <title>Deciphering the potential niche of two novel black yeast fungi from a biological soil crust based on their genomes, phenotypes, and melanin regulation.</title>
        <authorList>
            <consortium name="DOE Joint Genome Institute"/>
            <person name="Carr E.C."/>
            <person name="Barton Q."/>
            <person name="Grambo S."/>
            <person name="Sullivan M."/>
            <person name="Renfro C.M."/>
            <person name="Kuo A."/>
            <person name="Pangilinan J."/>
            <person name="Lipzen A."/>
            <person name="Keymanesh K."/>
            <person name="Savage E."/>
            <person name="Barry K."/>
            <person name="Grigoriev I.V."/>
            <person name="Riekhof W.R."/>
            <person name="Harris S.S."/>
        </authorList>
    </citation>
    <scope>NUCLEOTIDE SEQUENCE</scope>
    <source>
        <strain evidence="4">JF 03-4F</strain>
    </source>
</reference>
<dbReference type="Proteomes" id="UP001203852">
    <property type="component" value="Unassembled WGS sequence"/>
</dbReference>
<dbReference type="GO" id="GO:0010508">
    <property type="term" value="P:positive regulation of autophagy"/>
    <property type="evidence" value="ECO:0007669"/>
    <property type="project" value="TreeGrafter"/>
</dbReference>
<keyword evidence="3" id="KW-1133">Transmembrane helix</keyword>
<dbReference type="PANTHER" id="PTHR12991:SF10">
    <property type="entry name" value="GATOR COMPLEX PROTEIN NPRL2"/>
    <property type="match status" value="1"/>
</dbReference>
<organism evidence="4 5">
    <name type="scientific">Exophiala viscosa</name>
    <dbReference type="NCBI Taxonomy" id="2486360"/>
    <lineage>
        <taxon>Eukaryota</taxon>
        <taxon>Fungi</taxon>
        <taxon>Dikarya</taxon>
        <taxon>Ascomycota</taxon>
        <taxon>Pezizomycotina</taxon>
        <taxon>Eurotiomycetes</taxon>
        <taxon>Chaetothyriomycetidae</taxon>
        <taxon>Chaetothyriales</taxon>
        <taxon>Herpotrichiellaceae</taxon>
        <taxon>Exophiala</taxon>
    </lineage>
</organism>